<dbReference type="GO" id="GO:0016614">
    <property type="term" value="F:oxidoreductase activity, acting on CH-OH group of donors"/>
    <property type="evidence" value="ECO:0007669"/>
    <property type="project" value="InterPro"/>
</dbReference>
<dbReference type="PROSITE" id="PS00624">
    <property type="entry name" value="GMC_OXRED_2"/>
    <property type="match status" value="1"/>
</dbReference>
<name>A0A9Q0MIR7_9DIPT</name>
<evidence type="ECO:0000256" key="4">
    <source>
        <dbReference type="ARBA" id="ARBA00022827"/>
    </source>
</evidence>
<dbReference type="SUPFAM" id="SSF54373">
    <property type="entry name" value="FAD-linked reductases, C-terminal domain"/>
    <property type="match status" value="1"/>
</dbReference>
<comment type="caution">
    <text evidence="6">The sequence shown here is derived from an EMBL/GenBank/DDBJ whole genome shotgun (WGS) entry which is preliminary data.</text>
</comment>
<keyword evidence="4" id="KW-0274">FAD</keyword>
<evidence type="ECO:0000256" key="2">
    <source>
        <dbReference type="ARBA" id="ARBA00010790"/>
    </source>
</evidence>
<reference evidence="6" key="1">
    <citation type="submission" date="2022-07" db="EMBL/GenBank/DDBJ databases">
        <authorList>
            <person name="Trinca V."/>
            <person name="Uliana J.V.C."/>
            <person name="Torres T.T."/>
            <person name="Ward R.J."/>
            <person name="Monesi N."/>
        </authorList>
    </citation>
    <scope>NUCLEOTIDE SEQUENCE</scope>
    <source>
        <strain evidence="6">HSMRA1968</strain>
        <tissue evidence="6">Whole embryos</tissue>
    </source>
</reference>
<dbReference type="PANTHER" id="PTHR11552:SF147">
    <property type="entry name" value="CHOLINE DEHYDROGENASE, MITOCHONDRIAL"/>
    <property type="match status" value="1"/>
</dbReference>
<dbReference type="SUPFAM" id="SSF51905">
    <property type="entry name" value="FAD/NAD(P)-binding domain"/>
    <property type="match status" value="1"/>
</dbReference>
<dbReference type="InterPro" id="IPR007867">
    <property type="entry name" value="GMC_OxRtase_C"/>
</dbReference>
<dbReference type="Proteomes" id="UP001151699">
    <property type="component" value="Unassembled WGS sequence"/>
</dbReference>
<keyword evidence="3" id="KW-0285">Flavoprotein</keyword>
<dbReference type="Gene3D" id="3.30.560.10">
    <property type="entry name" value="Glucose Oxidase, domain 3"/>
    <property type="match status" value="1"/>
</dbReference>
<dbReference type="Gene3D" id="3.50.50.60">
    <property type="entry name" value="FAD/NAD(P)-binding domain"/>
    <property type="match status" value="1"/>
</dbReference>
<sequence length="340" mass="37992">GTVIGLEFTYNNTNEFTVKTKKEVILSAGTIGTPQLLMLSGIGPGKQLKKLEIPLIKDLPVGRNLQDHVAVPLFFLLNKSTARTPLKLDIMDDIFNYAMHRTGVLGATGAGDMVAMINTTNSEYPDILLLHHVFRRDAIDIQFYLTVMGYNEMIGRVILDSNRDAHIGIVNVLLLNPKSEGKIKLRSADPNDKPKIYPNYLNHTDDIETLVRGIKYQVDYVNTETFKTSEAVLLRLPLLDCKDLEYQSDEYWKCYASYMSTSMYNPTSTAKMGPKSDKSSVVDPRLKVKGIKGLRVIDASVMPKVVSANINAAVVMIAEKGADFIKEDWKTAENEKKDEL</sequence>
<evidence type="ECO:0000313" key="7">
    <source>
        <dbReference type="Proteomes" id="UP001151699"/>
    </source>
</evidence>
<comment type="similarity">
    <text evidence="2">Belongs to the GMC oxidoreductase family.</text>
</comment>
<organism evidence="6 7">
    <name type="scientific">Pseudolycoriella hygida</name>
    <dbReference type="NCBI Taxonomy" id="35572"/>
    <lineage>
        <taxon>Eukaryota</taxon>
        <taxon>Metazoa</taxon>
        <taxon>Ecdysozoa</taxon>
        <taxon>Arthropoda</taxon>
        <taxon>Hexapoda</taxon>
        <taxon>Insecta</taxon>
        <taxon>Pterygota</taxon>
        <taxon>Neoptera</taxon>
        <taxon>Endopterygota</taxon>
        <taxon>Diptera</taxon>
        <taxon>Nematocera</taxon>
        <taxon>Sciaroidea</taxon>
        <taxon>Sciaridae</taxon>
        <taxon>Pseudolycoriella</taxon>
    </lineage>
</organism>
<evidence type="ECO:0000256" key="1">
    <source>
        <dbReference type="ARBA" id="ARBA00001974"/>
    </source>
</evidence>
<dbReference type="OrthoDB" id="269227at2759"/>
<comment type="cofactor">
    <cofactor evidence="1">
        <name>FAD</name>
        <dbReference type="ChEBI" id="CHEBI:57692"/>
    </cofactor>
</comment>
<dbReference type="AlphaFoldDB" id="A0A9Q0MIR7"/>
<dbReference type="Pfam" id="PF00732">
    <property type="entry name" value="GMC_oxred_N"/>
    <property type="match status" value="1"/>
</dbReference>
<dbReference type="EMBL" id="WJQU01003153">
    <property type="protein sequence ID" value="KAJ6627313.1"/>
    <property type="molecule type" value="Genomic_DNA"/>
</dbReference>
<evidence type="ECO:0000256" key="3">
    <source>
        <dbReference type="ARBA" id="ARBA00022630"/>
    </source>
</evidence>
<evidence type="ECO:0000259" key="5">
    <source>
        <dbReference type="PROSITE" id="PS00624"/>
    </source>
</evidence>
<dbReference type="InterPro" id="IPR000172">
    <property type="entry name" value="GMC_OxRdtase_N"/>
</dbReference>
<dbReference type="InterPro" id="IPR012132">
    <property type="entry name" value="GMC_OxRdtase"/>
</dbReference>
<dbReference type="Pfam" id="PF05199">
    <property type="entry name" value="GMC_oxred_C"/>
    <property type="match status" value="1"/>
</dbReference>
<evidence type="ECO:0000313" key="6">
    <source>
        <dbReference type="EMBL" id="KAJ6627313.1"/>
    </source>
</evidence>
<proteinExistence type="inferred from homology"/>
<accession>A0A9Q0MIR7</accession>
<dbReference type="GO" id="GO:0050660">
    <property type="term" value="F:flavin adenine dinucleotide binding"/>
    <property type="evidence" value="ECO:0007669"/>
    <property type="project" value="InterPro"/>
</dbReference>
<feature type="non-terminal residue" evidence="6">
    <location>
        <position position="1"/>
    </location>
</feature>
<dbReference type="InterPro" id="IPR036188">
    <property type="entry name" value="FAD/NAD-bd_sf"/>
</dbReference>
<gene>
    <name evidence="6" type="primary">Gld_11</name>
    <name evidence="6" type="ORF">Bhyg_17073</name>
</gene>
<protein>
    <submittedName>
        <fullName evidence="6">Glucose dehydrogenase [FAD, quinone]</fullName>
    </submittedName>
</protein>
<keyword evidence="7" id="KW-1185">Reference proteome</keyword>
<dbReference type="PANTHER" id="PTHR11552">
    <property type="entry name" value="GLUCOSE-METHANOL-CHOLINE GMC OXIDOREDUCTASE"/>
    <property type="match status" value="1"/>
</dbReference>
<feature type="domain" description="Glucose-methanol-choline oxidoreductase N-terminal" evidence="5">
    <location>
        <begin position="29"/>
        <end position="43"/>
    </location>
</feature>